<dbReference type="GO" id="GO:0019752">
    <property type="term" value="P:carboxylic acid metabolic process"/>
    <property type="evidence" value="ECO:0007669"/>
    <property type="project" value="TreeGrafter"/>
</dbReference>
<dbReference type="PANTHER" id="PTHR42743">
    <property type="entry name" value="AMINO-ACID AMINOTRANSFERASE"/>
    <property type="match status" value="1"/>
</dbReference>
<evidence type="ECO:0008006" key="5">
    <source>
        <dbReference type="Google" id="ProtNLM"/>
    </source>
</evidence>
<evidence type="ECO:0000313" key="2">
    <source>
        <dbReference type="EMBL" id="CAF0810617.1"/>
    </source>
</evidence>
<dbReference type="Pfam" id="PF19798">
    <property type="entry name" value="Sulfotransfer_5"/>
    <property type="match status" value="1"/>
</dbReference>
<reference evidence="3" key="1">
    <citation type="submission" date="2021-02" db="EMBL/GenBank/DDBJ databases">
        <authorList>
            <person name="Nowell W R."/>
        </authorList>
    </citation>
    <scope>NUCLEOTIDE SEQUENCE</scope>
</reference>
<dbReference type="Proteomes" id="UP000663852">
    <property type="component" value="Unassembled WGS sequence"/>
</dbReference>
<comment type="caution">
    <text evidence="3">The sequence shown here is derived from an EMBL/GenBank/DDBJ whole genome shotgun (WGS) entry which is preliminary data.</text>
</comment>
<accession>A0A814G8U2</accession>
<dbReference type="InterPro" id="IPR027417">
    <property type="entry name" value="P-loop_NTPase"/>
</dbReference>
<dbReference type="InterPro" id="IPR050571">
    <property type="entry name" value="Class-IV_PLP-Dep_Aminotrnsfr"/>
</dbReference>
<dbReference type="EMBL" id="CAJNOJ010000014">
    <property type="protein sequence ID" value="CAF0810617.1"/>
    <property type="molecule type" value="Genomic_DNA"/>
</dbReference>
<organism evidence="3 4">
    <name type="scientific">Adineta ricciae</name>
    <name type="common">Rotifer</name>
    <dbReference type="NCBI Taxonomy" id="249248"/>
    <lineage>
        <taxon>Eukaryota</taxon>
        <taxon>Metazoa</taxon>
        <taxon>Spiralia</taxon>
        <taxon>Gnathifera</taxon>
        <taxon>Rotifera</taxon>
        <taxon>Eurotatoria</taxon>
        <taxon>Bdelloidea</taxon>
        <taxon>Adinetida</taxon>
        <taxon>Adinetidae</taxon>
        <taxon>Adineta</taxon>
    </lineage>
</organism>
<gene>
    <name evidence="2" type="ORF">EDS130_LOCUS5334</name>
    <name evidence="3" type="ORF">XAT740_LOCUS12688</name>
</gene>
<dbReference type="SUPFAM" id="SSF52540">
    <property type="entry name" value="P-loop containing nucleoside triphosphate hydrolases"/>
    <property type="match status" value="1"/>
</dbReference>
<comment type="similarity">
    <text evidence="1">Belongs to the class-IV pyridoxal-phosphate-dependent aminotransferase family.</text>
</comment>
<evidence type="ECO:0000256" key="1">
    <source>
        <dbReference type="ARBA" id="ARBA00009320"/>
    </source>
</evidence>
<proteinExistence type="inferred from homology"/>
<evidence type="ECO:0000313" key="3">
    <source>
        <dbReference type="EMBL" id="CAF0990870.1"/>
    </source>
</evidence>
<name>A0A814G8U2_ADIRI</name>
<dbReference type="AlphaFoldDB" id="A0A814G8U2"/>
<dbReference type="Gene3D" id="3.40.50.300">
    <property type="entry name" value="P-loop containing nucleotide triphosphate hydrolases"/>
    <property type="match status" value="1"/>
</dbReference>
<evidence type="ECO:0000313" key="4">
    <source>
        <dbReference type="Proteomes" id="UP000663828"/>
    </source>
</evidence>
<dbReference type="EMBL" id="CAJNOR010000721">
    <property type="protein sequence ID" value="CAF0990870.1"/>
    <property type="molecule type" value="Genomic_DNA"/>
</dbReference>
<keyword evidence="4" id="KW-1185">Reference proteome</keyword>
<sequence>MIIYLFSPPSDLSTALMYAFNQRPDTLAMDEPFYGIWLKNTSKKQAFHDEVLLRMECDDANKVHDQIEQNESIKGNVFVKVTMNTVPYVNESHLSKSHSILLINDPAETIVSHSISEPPLTSADLCLEDQIRIYNWLKKNTQEDPILVDSNELKRSPDTVLKKICDRLKLPYTNKMLSWPSGPKSIDGFWTQSAYSKVHASTGFYSLPWTQVARENIPTNLMALYDAALPDYEKLLSNCI</sequence>
<dbReference type="OrthoDB" id="416710at2759"/>
<protein>
    <recommendedName>
        <fullName evidence="5">Sulfotransferase family protein</fullName>
    </recommendedName>
</protein>
<dbReference type="PANTHER" id="PTHR42743:SF11">
    <property type="entry name" value="AMINODEOXYCHORISMATE LYASE"/>
    <property type="match status" value="1"/>
</dbReference>
<dbReference type="Proteomes" id="UP000663828">
    <property type="component" value="Unassembled WGS sequence"/>
</dbReference>